<dbReference type="Proteomes" id="UP000053105">
    <property type="component" value="Unassembled WGS sequence"/>
</dbReference>
<feature type="coiled-coil region" evidence="9">
    <location>
        <begin position="1256"/>
        <end position="1301"/>
    </location>
</feature>
<gene>
    <name evidence="13" type="ORF">WN51_13509</name>
</gene>
<evidence type="ECO:0000256" key="7">
    <source>
        <dbReference type="ARBA" id="ARBA00023136"/>
    </source>
</evidence>
<keyword evidence="9" id="KW-0175">Coiled coil</keyword>
<dbReference type="PROSITE" id="PS50144">
    <property type="entry name" value="MATH"/>
    <property type="match status" value="1"/>
</dbReference>
<name>A0A0M9A1Y9_9HYME</name>
<feature type="compositionally biased region" description="Polar residues" evidence="10">
    <location>
        <begin position="1734"/>
        <end position="1745"/>
    </location>
</feature>
<proteinExistence type="inferred from homology"/>
<feature type="compositionally biased region" description="Basic and acidic residues" evidence="10">
    <location>
        <begin position="163"/>
        <end position="172"/>
    </location>
</feature>
<dbReference type="SUPFAM" id="SSF161070">
    <property type="entry name" value="SNF-like"/>
    <property type="match status" value="2"/>
</dbReference>
<dbReference type="GO" id="GO:0005283">
    <property type="term" value="F:amino acid:sodium symporter activity"/>
    <property type="evidence" value="ECO:0007669"/>
    <property type="project" value="TreeGrafter"/>
</dbReference>
<feature type="compositionally biased region" description="Polar residues" evidence="10">
    <location>
        <begin position="396"/>
        <end position="408"/>
    </location>
</feature>
<evidence type="ECO:0000313" key="14">
    <source>
        <dbReference type="Proteomes" id="UP000053105"/>
    </source>
</evidence>
<comment type="similarity">
    <text evidence="2">Belongs to the sodium:neurotransmitter symporter (SNF) (TC 2.A.22) family.</text>
</comment>
<dbReference type="Pfam" id="PF00209">
    <property type="entry name" value="SNF"/>
    <property type="match status" value="1"/>
</dbReference>
<feature type="transmembrane region" description="Helical" evidence="11">
    <location>
        <begin position="905"/>
        <end position="928"/>
    </location>
</feature>
<sequence>MSTAWTFYNIVRYFQNSESVIASSMVYIKNKKIISHYRMTSSEDGDLIDLGNDSCVPRVPIQESSPDEQEHLLDVCLPKLEQALSLTRKQEQVQCISDNGDVLVTLGHDQVVPNHKRIDVVSSDTIKRIRDITRNLEPVIRKTCSDINEEHQDTVDYGNSSSSKDEPCPSEKFEDETFEAQEINNAFNFLTEHDDNEDQANAICNHYDQVINSGLVLLTCRATKSEDLLNYHDNVSSQVLNCWKADTGLNDPASENISRKSRSDPVDYDELEASNIGPEKQTFVRTNKRGSFQHTHRKSWTEGITLTNASQDIFSRFDRSTSLREYNCEPSTSNDIHQQSSFISSCSTEKGLETNGDDQEDGCSECSEVDWSWLEELEYPQATESLAPGVVDAVQENTEGGNTSPTSENARRRRSREHQATEAGCSAAMSVSGTVKSLVVNSSRWSTADPLSDYNGNNQDETVHCNNETINRETRDSPALVNSWVRASMRRLRHLRLPEETERQRNIDSNNCRGTIVSAPNSLPDIALIAPEILAAQTNGTSGTLLRPSSAPVRNLNNSNVVPSRRGGGRQFRASRSQRTRSREIASRQSSVLSSTTGSDTTASGTTTCSSSFGGASTSPPSSTATSPQRITSRRVCDRQRDVDRDEDRGEDEDEDANPLGKWPHALSPALACLSCTLGLFNISRFSILSVQFGANFIVQFLILSLVLGIPLLTLHVCLGQRLAAGSVDMWKISPLFQGVGIALLIAQAFIGIYSIVGVSWMFVYFRDSFITKQDKYRWAEPFSLYREDKPTQNNSNLHKLYETVPDYFSGAVLQRHHLNESEPGVVTLKFQVAFNLAVVWMIVFVSLSKGLRSYGKVVYVFTLVPVFGTLVLCTKLLGLTPPGSVHQLFPATVWTEFFINGKSWMAASIEVFLTWGLLGAAAMQIAAHNKHKHLLQRDTSLVIVLTIAVLLLAAFLANTCVQVLKHHGYIYIPSSFERISSYMFMRPVNQPAPPGYSSTPERFMAHASFIVGERVTRPGTDFSVESGYQVLRFSTELVPATLALLGTEQVSPFWAILFYFILILFGIAQQLAIWHCVITGIMAINAKMMKLWETTITFFSCACAYILGLPMATEKMSNRVNSIVRRSVPCYFCNEFLEEKYLYDHVKHCGSVLEECPFKCGVYVPRNIMEDHRKTCKNIAKENNQFKEVQDSLWRNKVLSALTLLRSVINNEEKERRTLQNTMSQCLKLLNSQQESIDFLRFQISETTETCRQYNTTLNQRLNDLEVICDCMEQRTSLSFQSISEQLKLLHDELTNEQNKHDKILDNWCLELKDLKTFIKKESVHTNDMWKEQQQLIHDLKLELEMRCKNSKELIDQQKHVIEKIKSLEGEIERQSETATSQKSNIKGLKFQMKENLKYLEELIADSKSNSPEFLDCPCKQECFEQYSTNGRLLWRIDRYKEKMTEAKESDCVIYSPKFLNKEYGYTLRMKLFLNGIGQWKDRHIIGCLQVEAGKWDPLLDWPCVLKATATLRNQENPANDIKKIVKAVGQDKSNPKDVNKEAGIYMFIPHTTLTRYSGYVQDNTLFLDIQLGIHVVYYLDYTIGGTWWIMILYLVQVGAVFAVRGRPHSGEAVVAELFPPTGRCLRHWAGPLLSFTWNVVLPVILMILSITVFKNAGFRELYSYRRTTREYWSIWAKQLGATIQLVPILTIPAVAIIQTCRYLNNGPPDIFDRIQLLYRPSLEPDDSRDGQTHTGNDMSTSIHGNGIVHATTEIPFEDPPPKYTPPPSYTTATGARIAKMLRQSFRRSVRRIANVLGESSTPRQRPALQPPPPDYATVLVEMNQSRQTQDVTIHITEVRNENANSNIQNNATERHRPNTIDRTMRIGAVERSIGRTHSTLERPRRPCMTSSSSSNLTAVDVANLLRSSIRRGSTRTQQSLRRSFCHDESTVAASVENLVEAAAPIGEESLVLPKDVSLVSNEQANDNSDDKKTAEETDESVSVI</sequence>
<dbReference type="PRINTS" id="PR00176">
    <property type="entry name" value="NANEUSMPORT"/>
</dbReference>
<accession>A0A0M9A1Y9</accession>
<feature type="transmembrane region" description="Helical" evidence="11">
    <location>
        <begin position="940"/>
        <end position="958"/>
    </location>
</feature>
<feature type="region of interest" description="Disordered" evidence="10">
    <location>
        <begin position="396"/>
        <end position="427"/>
    </location>
</feature>
<dbReference type="InterPro" id="IPR013083">
    <property type="entry name" value="Znf_RING/FYVE/PHD"/>
</dbReference>
<dbReference type="GO" id="GO:0089718">
    <property type="term" value="P:amino acid import across plasma membrane"/>
    <property type="evidence" value="ECO:0007669"/>
    <property type="project" value="TreeGrafter"/>
</dbReference>
<feature type="domain" description="MATH" evidence="12">
    <location>
        <begin position="1431"/>
        <end position="1573"/>
    </location>
</feature>
<reference evidence="13 14" key="1">
    <citation type="submission" date="2015-07" db="EMBL/GenBank/DDBJ databases">
        <title>The genome of Melipona quadrifasciata.</title>
        <authorList>
            <person name="Pan H."/>
            <person name="Kapheim K."/>
        </authorList>
    </citation>
    <scope>NUCLEOTIDE SEQUENCE [LARGE SCALE GENOMIC DNA]</scope>
    <source>
        <strain evidence="13">0111107301</strain>
        <tissue evidence="13">Whole body</tissue>
    </source>
</reference>
<dbReference type="GO" id="GO:0005886">
    <property type="term" value="C:plasma membrane"/>
    <property type="evidence" value="ECO:0007669"/>
    <property type="project" value="TreeGrafter"/>
</dbReference>
<dbReference type="PANTHER" id="PTHR11616">
    <property type="entry name" value="SODIUM/CHLORIDE DEPENDENT TRANSPORTER"/>
    <property type="match status" value="1"/>
</dbReference>
<feature type="transmembrane region" description="Helical" evidence="11">
    <location>
        <begin position="697"/>
        <end position="719"/>
    </location>
</feature>
<dbReference type="SUPFAM" id="SSF49599">
    <property type="entry name" value="TRAF domain-like"/>
    <property type="match status" value="2"/>
</dbReference>
<dbReference type="OrthoDB" id="6366319at2759"/>
<dbReference type="GO" id="GO:0015179">
    <property type="term" value="F:L-amino acid transmembrane transporter activity"/>
    <property type="evidence" value="ECO:0007669"/>
    <property type="project" value="TreeGrafter"/>
</dbReference>
<organism evidence="13 14">
    <name type="scientific">Melipona quadrifasciata</name>
    <dbReference type="NCBI Taxonomy" id="166423"/>
    <lineage>
        <taxon>Eukaryota</taxon>
        <taxon>Metazoa</taxon>
        <taxon>Ecdysozoa</taxon>
        <taxon>Arthropoda</taxon>
        <taxon>Hexapoda</taxon>
        <taxon>Insecta</taxon>
        <taxon>Pterygota</taxon>
        <taxon>Neoptera</taxon>
        <taxon>Endopterygota</taxon>
        <taxon>Hymenoptera</taxon>
        <taxon>Apocrita</taxon>
        <taxon>Aculeata</taxon>
        <taxon>Apoidea</taxon>
        <taxon>Anthophila</taxon>
        <taxon>Apidae</taxon>
        <taxon>Melipona</taxon>
    </lineage>
</organism>
<dbReference type="Gene3D" id="3.30.40.10">
    <property type="entry name" value="Zinc/RING finger domain, C3HC4 (zinc finger)"/>
    <property type="match status" value="1"/>
</dbReference>
<evidence type="ECO:0000256" key="2">
    <source>
        <dbReference type="ARBA" id="ARBA00006459"/>
    </source>
</evidence>
<feature type="transmembrane region" description="Helical" evidence="11">
    <location>
        <begin position="858"/>
        <end position="879"/>
    </location>
</feature>
<keyword evidence="6 11" id="KW-1133">Transmembrane helix</keyword>
<feature type="transmembrane region" description="Helical" evidence="11">
    <location>
        <begin position="829"/>
        <end position="846"/>
    </location>
</feature>
<dbReference type="GO" id="GO:0046872">
    <property type="term" value="F:metal ion binding"/>
    <property type="evidence" value="ECO:0007669"/>
    <property type="project" value="UniProtKB-KW"/>
</dbReference>
<feature type="compositionally biased region" description="Basic and acidic residues" evidence="10">
    <location>
        <begin position="635"/>
        <end position="648"/>
    </location>
</feature>
<evidence type="ECO:0000313" key="13">
    <source>
        <dbReference type="EMBL" id="KOX74159.1"/>
    </source>
</evidence>
<dbReference type="InterPro" id="IPR000175">
    <property type="entry name" value="Na/ntran_symport"/>
</dbReference>
<feature type="transmembrane region" description="Helical" evidence="11">
    <location>
        <begin position="740"/>
        <end position="766"/>
    </location>
</feature>
<evidence type="ECO:0000256" key="3">
    <source>
        <dbReference type="ARBA" id="ARBA00022448"/>
    </source>
</evidence>
<evidence type="ECO:0000256" key="4">
    <source>
        <dbReference type="ARBA" id="ARBA00022692"/>
    </source>
</evidence>
<dbReference type="InterPro" id="IPR008974">
    <property type="entry name" value="TRAF-like"/>
</dbReference>
<keyword evidence="8" id="KW-0915">Sodium</keyword>
<feature type="region of interest" description="Disordered" evidence="10">
    <location>
        <begin position="1962"/>
        <end position="1986"/>
    </location>
</feature>
<feature type="coiled-coil region" evidence="9">
    <location>
        <begin position="1203"/>
        <end position="1230"/>
    </location>
</feature>
<dbReference type="InterPro" id="IPR037272">
    <property type="entry name" value="SNS_sf"/>
</dbReference>
<dbReference type="PROSITE" id="PS50267">
    <property type="entry name" value="NA_NEUROTRAN_SYMP_3"/>
    <property type="match status" value="1"/>
</dbReference>
<feature type="transmembrane region" description="Helical" evidence="11">
    <location>
        <begin position="1630"/>
        <end position="1655"/>
    </location>
</feature>
<feature type="transmembrane region" description="Helical" evidence="11">
    <location>
        <begin position="1092"/>
        <end position="1113"/>
    </location>
</feature>
<evidence type="ECO:0000256" key="11">
    <source>
        <dbReference type="SAM" id="Phobius"/>
    </source>
</evidence>
<evidence type="ECO:0000256" key="10">
    <source>
        <dbReference type="SAM" id="MobiDB-lite"/>
    </source>
</evidence>
<evidence type="ECO:0000256" key="1">
    <source>
        <dbReference type="ARBA" id="ARBA00004141"/>
    </source>
</evidence>
<feature type="binding site" evidence="8">
    <location>
        <position position="682"/>
    </location>
    <ligand>
        <name>Na(+)</name>
        <dbReference type="ChEBI" id="CHEBI:29101"/>
        <label>1</label>
    </ligand>
</feature>
<evidence type="ECO:0000256" key="6">
    <source>
        <dbReference type="ARBA" id="ARBA00022989"/>
    </source>
</evidence>
<evidence type="ECO:0000256" key="5">
    <source>
        <dbReference type="ARBA" id="ARBA00022847"/>
    </source>
</evidence>
<dbReference type="Gene3D" id="2.60.210.10">
    <property type="entry name" value="Apoptosis, Tumor Necrosis Factor Receptor Associated Protein 2, Chain A"/>
    <property type="match status" value="1"/>
</dbReference>
<dbReference type="InterPro" id="IPR002083">
    <property type="entry name" value="MATH/TRAF_dom"/>
</dbReference>
<keyword evidence="5" id="KW-0769">Symport</keyword>
<feature type="transmembrane region" description="Helical" evidence="11">
    <location>
        <begin position="1054"/>
        <end position="1085"/>
    </location>
</feature>
<feature type="compositionally biased region" description="Low complexity" evidence="10">
    <location>
        <begin position="594"/>
        <end position="628"/>
    </location>
</feature>
<feature type="region of interest" description="Disordered" evidence="10">
    <location>
        <begin position="1724"/>
        <end position="1745"/>
    </location>
</feature>
<dbReference type="PANTHER" id="PTHR11616:SF323">
    <property type="entry name" value="SODIUM-DEPENDENT TRANSPORTER BEDRAGGLED"/>
    <property type="match status" value="1"/>
</dbReference>
<keyword evidence="7 11" id="KW-0472">Membrane</keyword>
<comment type="subcellular location">
    <subcellularLocation>
        <location evidence="1">Membrane</location>
        <topology evidence="1">Multi-pass membrane protein</topology>
    </subcellularLocation>
</comment>
<keyword evidence="3" id="KW-0813">Transport</keyword>
<feature type="region of interest" description="Disordered" evidence="10">
    <location>
        <begin position="544"/>
        <end position="660"/>
    </location>
</feature>
<feature type="region of interest" description="Disordered" evidence="10">
    <location>
        <begin position="151"/>
        <end position="174"/>
    </location>
</feature>
<dbReference type="Pfam" id="PF22486">
    <property type="entry name" value="MATH_2"/>
    <property type="match status" value="1"/>
</dbReference>
<keyword evidence="4 11" id="KW-0812">Transmembrane</keyword>
<evidence type="ECO:0000256" key="8">
    <source>
        <dbReference type="PIRSR" id="PIRSR600175-1"/>
    </source>
</evidence>
<keyword evidence="14" id="KW-1185">Reference proteome</keyword>
<keyword evidence="8" id="KW-0479">Metal-binding</keyword>
<protein>
    <submittedName>
        <fullName evidence="13">Sodium-and chloride-dependent glycine transporter 2</fullName>
    </submittedName>
</protein>
<evidence type="ECO:0000256" key="9">
    <source>
        <dbReference type="SAM" id="Coils"/>
    </source>
</evidence>
<dbReference type="EMBL" id="KQ435793">
    <property type="protein sequence ID" value="KOX74159.1"/>
    <property type="molecule type" value="Genomic_DNA"/>
</dbReference>
<evidence type="ECO:0000259" key="12">
    <source>
        <dbReference type="PROSITE" id="PS50144"/>
    </source>
</evidence>